<sequence>MSEFSLSSTNSKKTHFSISSLLLSDLFIFFSFIWSHPIYFLYFIFLFPYLFKLLSFLSPLFITTFLLLLVFLTFSPNLVHENLKPELSESKLSFLLGTYQAVVERLRPRIEGEENEEFDQFEELEEYKIVFEMSNFDNGGTPVEVSELEAKENRLSSNEAQITNDTTNQDSDLGVSEVVSDNLSENSVGIITMSETSLQLLSEENKLQVLLHQKQKKLEEFEIQKGEKEVKPLSSNSNKVEEQRESKAMSLTTDEKARAEDNGLCISRVNSQKLGSNPWTSSESMGSNLGSFGSMRKEKEWRRTLACKLFEERHNVEGGEGMDLLWETYETDSIKMQAKGNTKKGKKGNVEYYDDDEEEEESNGQLCCLQALKFSAGKMNLGMGRPSLVKISKALKGIGWLHHVSKKKVYY</sequence>
<keyword evidence="2" id="KW-0472">Membrane</keyword>
<evidence type="ECO:0000256" key="1">
    <source>
        <dbReference type="SAM" id="MobiDB-lite"/>
    </source>
</evidence>
<dbReference type="Proteomes" id="UP000091857">
    <property type="component" value="Chromosome 13"/>
</dbReference>
<dbReference type="Gramene" id="Manes.13G049800.1.v8.1">
    <property type="protein sequence ID" value="Manes.13G049800.1.v8.1.CDS.1"/>
    <property type="gene ID" value="Manes.13G049800.v8.1"/>
</dbReference>
<feature type="region of interest" description="Disordered" evidence="1">
    <location>
        <begin position="227"/>
        <end position="256"/>
    </location>
</feature>
<keyword evidence="2" id="KW-1133">Transmembrane helix</keyword>
<feature type="transmembrane region" description="Helical" evidence="2">
    <location>
        <begin position="21"/>
        <end position="47"/>
    </location>
</feature>
<protein>
    <submittedName>
        <fullName evidence="3">Uncharacterized protein</fullName>
    </submittedName>
</protein>
<evidence type="ECO:0000256" key="2">
    <source>
        <dbReference type="SAM" id="Phobius"/>
    </source>
</evidence>
<dbReference type="PANTHER" id="PTHR36760:SF1">
    <property type="entry name" value="ACIDIC LEUCINE-RICH NUCLEAR PHOSPHOPROTEIN 32 FAMILY B PROTEIN"/>
    <property type="match status" value="1"/>
</dbReference>
<comment type="caution">
    <text evidence="3">The sequence shown here is derived from an EMBL/GenBank/DDBJ whole genome shotgun (WGS) entry which is preliminary data.</text>
</comment>
<accession>A0A2C9UQ24</accession>
<evidence type="ECO:0000313" key="3">
    <source>
        <dbReference type="EMBL" id="OAY32839.1"/>
    </source>
</evidence>
<dbReference type="AlphaFoldDB" id="A0A2C9UQ24"/>
<gene>
    <name evidence="3" type="ORF">MANES_13G049800v8</name>
</gene>
<reference evidence="4" key="1">
    <citation type="journal article" date="2016" name="Nat. Biotechnol.">
        <title>Sequencing wild and cultivated cassava and related species reveals extensive interspecific hybridization and genetic diversity.</title>
        <authorList>
            <person name="Bredeson J.V."/>
            <person name="Lyons J.B."/>
            <person name="Prochnik S.E."/>
            <person name="Wu G.A."/>
            <person name="Ha C.M."/>
            <person name="Edsinger-Gonzales E."/>
            <person name="Grimwood J."/>
            <person name="Schmutz J."/>
            <person name="Rabbi I.Y."/>
            <person name="Egesi C."/>
            <person name="Nauluvula P."/>
            <person name="Lebot V."/>
            <person name="Ndunguru J."/>
            <person name="Mkamilo G."/>
            <person name="Bart R.S."/>
            <person name="Setter T.L."/>
            <person name="Gleadow R.M."/>
            <person name="Kulakow P."/>
            <person name="Ferguson M.E."/>
            <person name="Rounsley S."/>
            <person name="Rokhsar D.S."/>
        </authorList>
    </citation>
    <scope>NUCLEOTIDE SEQUENCE [LARGE SCALE GENOMIC DNA]</scope>
    <source>
        <strain evidence="4">cv. AM560-2</strain>
    </source>
</reference>
<keyword evidence="2" id="KW-0812">Transmembrane</keyword>
<feature type="compositionally biased region" description="Basic and acidic residues" evidence="1">
    <location>
        <begin position="239"/>
        <end position="256"/>
    </location>
</feature>
<organism evidence="3 4">
    <name type="scientific">Manihot esculenta</name>
    <name type="common">Cassava</name>
    <name type="synonym">Jatropha manihot</name>
    <dbReference type="NCBI Taxonomy" id="3983"/>
    <lineage>
        <taxon>Eukaryota</taxon>
        <taxon>Viridiplantae</taxon>
        <taxon>Streptophyta</taxon>
        <taxon>Embryophyta</taxon>
        <taxon>Tracheophyta</taxon>
        <taxon>Spermatophyta</taxon>
        <taxon>Magnoliopsida</taxon>
        <taxon>eudicotyledons</taxon>
        <taxon>Gunneridae</taxon>
        <taxon>Pentapetalae</taxon>
        <taxon>rosids</taxon>
        <taxon>fabids</taxon>
        <taxon>Malpighiales</taxon>
        <taxon>Euphorbiaceae</taxon>
        <taxon>Crotonoideae</taxon>
        <taxon>Manihoteae</taxon>
        <taxon>Manihot</taxon>
    </lineage>
</organism>
<dbReference type="STRING" id="3983.A0A2C9UQ24"/>
<keyword evidence="4" id="KW-1185">Reference proteome</keyword>
<dbReference type="OMA" id="LLWETHE"/>
<proteinExistence type="predicted"/>
<dbReference type="PANTHER" id="PTHR36760">
    <property type="entry name" value="ACIDIC LEUCINE-RICH NUCLEAR PHOSPHOPROTEIN 32 FAMILY B PROTEIN"/>
    <property type="match status" value="1"/>
</dbReference>
<dbReference type="EMBL" id="CM004399">
    <property type="protein sequence ID" value="OAY32839.1"/>
    <property type="molecule type" value="Genomic_DNA"/>
</dbReference>
<feature type="transmembrane region" description="Helical" evidence="2">
    <location>
        <begin position="53"/>
        <end position="74"/>
    </location>
</feature>
<name>A0A2C9UQ24_MANES</name>
<evidence type="ECO:0000313" key="4">
    <source>
        <dbReference type="Proteomes" id="UP000091857"/>
    </source>
</evidence>